<dbReference type="EMBL" id="CSAJ01000065">
    <property type="protein sequence ID" value="COV72356.1"/>
    <property type="molecule type" value="Genomic_DNA"/>
</dbReference>
<evidence type="ECO:0000313" key="5">
    <source>
        <dbReference type="Proteomes" id="UP000038802"/>
    </source>
</evidence>
<evidence type="ECO:0000313" key="6">
    <source>
        <dbReference type="Proteomes" id="UP000044938"/>
    </source>
</evidence>
<dbReference type="EMBL" id="CGCX01000234">
    <property type="protein sequence ID" value="CFR70502.1"/>
    <property type="molecule type" value="Genomic_DNA"/>
</dbReference>
<reference evidence="3" key="1">
    <citation type="submission" date="2015-03" db="EMBL/GenBank/DDBJ databases">
        <authorList>
            <person name="Murphy D."/>
        </authorList>
    </citation>
    <scope>NUCLEOTIDE SEQUENCE [LARGE SCALE GENOMIC DNA]</scope>
    <source>
        <strain evidence="3">K00500041</strain>
    </source>
</reference>
<evidence type="ECO:0000256" key="1">
    <source>
        <dbReference type="SAM" id="MobiDB-lite"/>
    </source>
</evidence>
<dbReference type="Proteomes" id="UP000046680">
    <property type="component" value="Unassembled WGS sequence"/>
</dbReference>
<dbReference type="AlphaFoldDB" id="A0A0U0R4X6"/>
<accession>A0A0U0R4X6</accession>
<evidence type="ECO:0000313" key="4">
    <source>
        <dbReference type="EMBL" id="COV72356.1"/>
    </source>
</evidence>
<feature type="compositionally biased region" description="Low complexity" evidence="1">
    <location>
        <begin position="22"/>
        <end position="36"/>
    </location>
</feature>
<evidence type="ECO:0000313" key="2">
    <source>
        <dbReference type="EMBL" id="CFR70502.1"/>
    </source>
</evidence>
<dbReference type="Proteomes" id="UP000044938">
    <property type="component" value="Unassembled WGS sequence"/>
</dbReference>
<organism evidence="3 5">
    <name type="scientific">Mycobacterium tuberculosis</name>
    <dbReference type="NCBI Taxonomy" id="1773"/>
    <lineage>
        <taxon>Bacteria</taxon>
        <taxon>Bacillati</taxon>
        <taxon>Actinomycetota</taxon>
        <taxon>Actinomycetes</taxon>
        <taxon>Mycobacteriales</taxon>
        <taxon>Mycobacteriaceae</taxon>
        <taxon>Mycobacterium</taxon>
        <taxon>Mycobacterium tuberculosis complex</taxon>
    </lineage>
</organism>
<dbReference type="EMBL" id="CSAE01000068">
    <property type="protein sequence ID" value="COV25215.1"/>
    <property type="molecule type" value="Genomic_DNA"/>
</dbReference>
<sequence length="36" mass="3633">MLAGLRHLITLGHLGHHNGPPVSTVATTTQVTSGGT</sequence>
<gene>
    <name evidence="2" type="ORF">ERS007657_00893</name>
    <name evidence="3" type="ORF">ERS007703_00947</name>
    <name evidence="4" type="ORF">ERS007720_00799</name>
</gene>
<protein>
    <submittedName>
        <fullName evidence="3">Uncharacterized protein</fullName>
    </submittedName>
</protein>
<reference evidence="5 6" key="2">
    <citation type="submission" date="2015-03" db="EMBL/GenBank/DDBJ databases">
        <authorList>
            <consortium name="Pathogen Informatics"/>
        </authorList>
    </citation>
    <scope>NUCLEOTIDE SEQUENCE [LARGE SCALE GENOMIC DNA]</scope>
    <source>
        <strain evidence="2 7">C09601061</strain>
        <strain evidence="5">K00500041</strain>
        <strain evidence="4 6">M09401471</strain>
    </source>
</reference>
<name>A0A0U0R4X6_MYCTX</name>
<proteinExistence type="predicted"/>
<feature type="region of interest" description="Disordered" evidence="1">
    <location>
        <begin position="13"/>
        <end position="36"/>
    </location>
</feature>
<evidence type="ECO:0000313" key="3">
    <source>
        <dbReference type="EMBL" id="COV25215.1"/>
    </source>
</evidence>
<dbReference type="Proteomes" id="UP000038802">
    <property type="component" value="Unassembled WGS sequence"/>
</dbReference>
<evidence type="ECO:0000313" key="7">
    <source>
        <dbReference type="Proteomes" id="UP000046680"/>
    </source>
</evidence>